<name>A0A4Y2U8G5_ARAVE</name>
<gene>
    <name evidence="2" type="primary">cnot1_3</name>
    <name evidence="2" type="ORF">AVEN_158796_1</name>
</gene>
<dbReference type="InterPro" id="IPR040398">
    <property type="entry name" value="Not1"/>
</dbReference>
<dbReference type="EMBL" id="BGPR01034785">
    <property type="protein sequence ID" value="GBO09315.1"/>
    <property type="molecule type" value="Genomic_DNA"/>
</dbReference>
<dbReference type="InterPro" id="IPR032193">
    <property type="entry name" value="CNOT1_TTP_bind"/>
</dbReference>
<dbReference type="PANTHER" id="PTHR13162:SF8">
    <property type="entry name" value="CCR4-NOT TRANSCRIPTION COMPLEX SUBUNIT 1"/>
    <property type="match status" value="1"/>
</dbReference>
<organism evidence="2 3">
    <name type="scientific">Araneus ventricosus</name>
    <name type="common">Orbweaver spider</name>
    <name type="synonym">Epeira ventricosa</name>
    <dbReference type="NCBI Taxonomy" id="182803"/>
    <lineage>
        <taxon>Eukaryota</taxon>
        <taxon>Metazoa</taxon>
        <taxon>Ecdysozoa</taxon>
        <taxon>Arthropoda</taxon>
        <taxon>Chelicerata</taxon>
        <taxon>Arachnida</taxon>
        <taxon>Araneae</taxon>
        <taxon>Araneomorphae</taxon>
        <taxon>Entelegynae</taxon>
        <taxon>Araneoidea</taxon>
        <taxon>Araneidae</taxon>
        <taxon>Araneus</taxon>
    </lineage>
</organism>
<dbReference type="AlphaFoldDB" id="A0A4Y2U8G5"/>
<dbReference type="GO" id="GO:0017148">
    <property type="term" value="P:negative regulation of translation"/>
    <property type="evidence" value="ECO:0007669"/>
    <property type="project" value="InterPro"/>
</dbReference>
<evidence type="ECO:0000313" key="2">
    <source>
        <dbReference type="EMBL" id="GBO09315.1"/>
    </source>
</evidence>
<dbReference type="GO" id="GO:0000288">
    <property type="term" value="P:nuclear-transcribed mRNA catabolic process, deadenylation-dependent decay"/>
    <property type="evidence" value="ECO:0007669"/>
    <property type="project" value="TreeGrafter"/>
</dbReference>
<sequence length="439" mass="48772">KKSHGLRSGYLGDHGNRGTSSRPAILYSAITGLPSSGPQGGLLNLGSEVCSCMIKNLFEEYRFFPQYPDKELQITAQLFGGIVDQNLVSYLSLGLALRYVLESVKKPSNSKMFFFGVTAMDRFKTRLKDYPAYCQHLTTLPNFHELPQNLIEYIEYGARSQEPPLNRPSASVAQALSTPSAFPNITQAAPTLPLTTTTTTVTITTATPKIAGKPSIANATNIDTLLVATEKDEKLINPPDSVQDKVSFIVNNLSQSNLSQKKNGGNEFRAVIKNFYLNLTPKETEAKLDEVHGTSASAFATVYNWVNEFKCGRTSRNDENRSGRPVEVTSSEIINKIHYMVLSDRRIKVHAIVEATGISQGIVFSILHEKLGLKEISTRWVPRFLSMENKCNRVINSQAGLVLFLSNPDEFMCRYTTVYETWITLLYSRDKGTVETVGF</sequence>
<feature type="domain" description="CCR4-NOT transcription complex subunit 1 TTP binding" evidence="1">
    <location>
        <begin position="48"/>
        <end position="164"/>
    </location>
</feature>
<evidence type="ECO:0000313" key="3">
    <source>
        <dbReference type="Proteomes" id="UP000499080"/>
    </source>
</evidence>
<protein>
    <submittedName>
        <fullName evidence="2">CCR4-NOT transcription complex subunit 1</fullName>
    </submittedName>
</protein>
<dbReference type="GO" id="GO:0030015">
    <property type="term" value="C:CCR4-NOT core complex"/>
    <property type="evidence" value="ECO:0007669"/>
    <property type="project" value="InterPro"/>
</dbReference>
<dbReference type="GO" id="GO:0060090">
    <property type="term" value="F:molecular adaptor activity"/>
    <property type="evidence" value="ECO:0007669"/>
    <property type="project" value="TreeGrafter"/>
</dbReference>
<reference evidence="2 3" key="1">
    <citation type="journal article" date="2019" name="Sci. Rep.">
        <title>Orb-weaving spider Araneus ventricosus genome elucidates the spidroin gene catalogue.</title>
        <authorList>
            <person name="Kono N."/>
            <person name="Nakamura H."/>
            <person name="Ohtoshi R."/>
            <person name="Moran D.A.P."/>
            <person name="Shinohara A."/>
            <person name="Yoshida Y."/>
            <person name="Fujiwara M."/>
            <person name="Mori M."/>
            <person name="Tomita M."/>
            <person name="Arakawa K."/>
        </authorList>
    </citation>
    <scope>NUCLEOTIDE SEQUENCE [LARGE SCALE GENOMIC DNA]</scope>
</reference>
<dbReference type="Proteomes" id="UP000499080">
    <property type="component" value="Unassembled WGS sequence"/>
</dbReference>
<evidence type="ECO:0000259" key="1">
    <source>
        <dbReference type="Pfam" id="PF16417"/>
    </source>
</evidence>
<dbReference type="GO" id="GO:0000932">
    <property type="term" value="C:P-body"/>
    <property type="evidence" value="ECO:0007669"/>
    <property type="project" value="TreeGrafter"/>
</dbReference>
<dbReference type="OrthoDB" id="6428254at2759"/>
<feature type="non-terminal residue" evidence="2">
    <location>
        <position position="1"/>
    </location>
</feature>
<dbReference type="PANTHER" id="PTHR13162">
    <property type="entry name" value="CCR4-NOT TRANSCRIPTION COMPLEX"/>
    <property type="match status" value="1"/>
</dbReference>
<accession>A0A4Y2U8G5</accession>
<dbReference type="InterPro" id="IPR038535">
    <property type="entry name" value="CNOT1_TTP_bind_sf"/>
</dbReference>
<dbReference type="Gene3D" id="1.25.40.180">
    <property type="match status" value="1"/>
</dbReference>
<comment type="caution">
    <text evidence="2">The sequence shown here is derived from an EMBL/GenBank/DDBJ whole genome shotgun (WGS) entry which is preliminary data.</text>
</comment>
<dbReference type="Pfam" id="PF16417">
    <property type="entry name" value="CNOT1_TTP_bind"/>
    <property type="match status" value="1"/>
</dbReference>
<keyword evidence="3" id="KW-1185">Reference proteome</keyword>
<proteinExistence type="predicted"/>
<dbReference type="Gene3D" id="1.25.40.840">
    <property type="entry name" value="CCR4-NOT transcription complex subunit 1 TTP binding domain"/>
    <property type="match status" value="1"/>
</dbReference>